<keyword evidence="1" id="KW-1133">Transmembrane helix</keyword>
<proteinExistence type="predicted"/>
<dbReference type="AlphaFoldDB" id="A0A564VH54"/>
<evidence type="ECO:0000256" key="1">
    <source>
        <dbReference type="SAM" id="Phobius"/>
    </source>
</evidence>
<organism evidence="2 3">
    <name type="scientific">Bifidobacterium longum subsp. infantis</name>
    <dbReference type="NCBI Taxonomy" id="1682"/>
    <lineage>
        <taxon>Bacteria</taxon>
        <taxon>Bacillati</taxon>
        <taxon>Actinomycetota</taxon>
        <taxon>Actinomycetes</taxon>
        <taxon>Bifidobacteriales</taxon>
        <taxon>Bifidobacteriaceae</taxon>
        <taxon>Bifidobacterium</taxon>
    </lineage>
</organism>
<evidence type="ECO:0000313" key="3">
    <source>
        <dbReference type="Proteomes" id="UP000345266"/>
    </source>
</evidence>
<name>A0A564VH54_BIFLI</name>
<keyword evidence="1" id="KW-0472">Membrane</keyword>
<gene>
    <name evidence="2" type="ORF">BLJG463_00981</name>
</gene>
<evidence type="ECO:0000313" key="2">
    <source>
        <dbReference type="EMBL" id="VUX31946.1"/>
    </source>
</evidence>
<dbReference type="Proteomes" id="UP000345266">
    <property type="component" value="Unassembled WGS sequence"/>
</dbReference>
<accession>A0A564VH54</accession>
<protein>
    <submittedName>
        <fullName evidence="2">Uncharacterized protein</fullName>
    </submittedName>
</protein>
<reference evidence="2 3" key="1">
    <citation type="submission" date="2019-07" db="EMBL/GenBank/DDBJ databases">
        <authorList>
            <person name="Hibberd C M."/>
            <person name="Gehrig L. J."/>
            <person name="Chang H.-W."/>
            <person name="Venkatesh S."/>
        </authorList>
    </citation>
    <scope>NUCLEOTIDE SEQUENCE [LARGE SCALE GENOMIC DNA]</scope>
    <source>
        <strain evidence="2">Bifidobacterium_longum_subsp_infantis_JG_Bg463</strain>
    </source>
</reference>
<keyword evidence="1" id="KW-0812">Transmembrane</keyword>
<feature type="transmembrane region" description="Helical" evidence="1">
    <location>
        <begin position="20"/>
        <end position="37"/>
    </location>
</feature>
<sequence>MSFDWVDAKIIMLAMLSLKLTIRYVYLANFGLMAASLNL</sequence>
<dbReference type="EMBL" id="CABHNT010000021">
    <property type="protein sequence ID" value="VUX31946.1"/>
    <property type="molecule type" value="Genomic_DNA"/>
</dbReference>